<accession>A0A6M6JG08</accession>
<evidence type="ECO:0000256" key="4">
    <source>
        <dbReference type="ARBA" id="ARBA00022827"/>
    </source>
</evidence>
<dbReference type="InterPro" id="IPR020946">
    <property type="entry name" value="Flavin_mOase-like"/>
</dbReference>
<keyword evidence="3" id="KW-0285">Flavoprotein</keyword>
<evidence type="ECO:0000256" key="2">
    <source>
        <dbReference type="ARBA" id="ARBA00010139"/>
    </source>
</evidence>
<keyword evidence="5" id="KW-0521">NADP</keyword>
<dbReference type="SUPFAM" id="SSF51905">
    <property type="entry name" value="FAD/NAD(P)-binding domain"/>
    <property type="match status" value="3"/>
</dbReference>
<comment type="similarity">
    <text evidence="2">Belongs to the FAD-binding monooxygenase family.</text>
</comment>
<dbReference type="EMBL" id="CP053564">
    <property type="protein sequence ID" value="QJY46075.1"/>
    <property type="molecule type" value="Genomic_DNA"/>
</dbReference>
<keyword evidence="7" id="KW-0503">Monooxygenase</keyword>
<sequence>MTDHGREAPTTDLDLAIIGAGFSGLYAMHKARDVMGLNVQGFEAGGGVGGTWYWNRYPGARCDIESIYYSYSFDDEIAKKWRWSEKFAGQPEILAYLEHVADKLDLRRGFAFDTRIVSTVWNEAAGHWTLTSEDGASTTARFVIAGTGPLSIPKENEFPGLAHYTGEVHRTGKWPHEGVDFAGKRVAVIGTGATAIQAIPRIAEQAGTLTVFQRTPNFAAPLDNGPLDPTELDDVIANYAQVRENSRNRFIGADYPLPEHPSALGVSDDERKRVYDKYYVGGGFRMITSTFGDLMFSAEANETVSEYLRERIRERVKDPKTAEILSPRNHFYATKRPPFETGYYEAYNRENVSLVDLRATPIEDITERGIRTTDAEYEFDVLVLATGFDAFTGPLLQLGLVGRDGVRLSDYWADGPHTYLGIAITGFPNLFMPMGPQSVCIHINNPPGIEDHVDFALRAIAAATERGTTALEPTIEATDQWNSYIWGIADSTLMTKVESWYMGSNVPGKPRAPLFFAGGAVLYRAIFAQVEGNGFAGFAFDGAAEAIPTLTTLDPMAAHLLGAVLAQDQRPLDAIPLDEQRVVLENFAQLQLPPRKDVAVHHTTYPTPGGERPVRVYVPENAEGPLPVLVFLHPGGWYGGSPALSEGPCTGLAEDLGAVVVSPDYRLAPENPFPAATDDSYAAVTWAAAAITEYGGDPTRIAVLGESAGGTLAAVAAQRARDEHGPELVGQVLLYPPIDPDEQTGSKERYREGPILTAAAAQQCWDRYLQADTDRSSPLAVPSRAESLAGLAPALVLTVELDPSRDEAEAYGRALQEAGVPTEIVRIPGLIHAALNMSGFVPRTSEITDAIVAFLAPRFASTSREAARA</sequence>
<protein>
    <submittedName>
        <fullName evidence="9">Alpha/beta hydrolase fold domain-containing protein</fullName>
    </submittedName>
</protein>
<dbReference type="AlphaFoldDB" id="A0A6M6JG08"/>
<dbReference type="Gene3D" id="3.40.50.1820">
    <property type="entry name" value="alpha/beta hydrolase"/>
    <property type="match status" value="1"/>
</dbReference>
<dbReference type="InterPro" id="IPR013094">
    <property type="entry name" value="AB_hydrolase_3"/>
</dbReference>
<keyword evidence="10" id="KW-1185">Reference proteome</keyword>
<comment type="cofactor">
    <cofactor evidence="1">
        <name>FAD</name>
        <dbReference type="ChEBI" id="CHEBI:57692"/>
    </cofactor>
</comment>
<gene>
    <name evidence="9" type="ORF">HOP40_09890</name>
</gene>
<evidence type="ECO:0000259" key="8">
    <source>
        <dbReference type="Pfam" id="PF07859"/>
    </source>
</evidence>
<dbReference type="GO" id="GO:0016787">
    <property type="term" value="F:hydrolase activity"/>
    <property type="evidence" value="ECO:0007669"/>
    <property type="project" value="UniProtKB-KW"/>
</dbReference>
<dbReference type="SUPFAM" id="SSF53474">
    <property type="entry name" value="alpha/beta-Hydrolases"/>
    <property type="match status" value="1"/>
</dbReference>
<keyword evidence="4" id="KW-0274">FAD</keyword>
<organism evidence="9 10">
    <name type="scientific">Pseudonocardia broussonetiae</name>
    <dbReference type="NCBI Taxonomy" id="2736640"/>
    <lineage>
        <taxon>Bacteria</taxon>
        <taxon>Bacillati</taxon>
        <taxon>Actinomycetota</taxon>
        <taxon>Actinomycetes</taxon>
        <taxon>Pseudonocardiales</taxon>
        <taxon>Pseudonocardiaceae</taxon>
        <taxon>Pseudonocardia</taxon>
    </lineage>
</organism>
<dbReference type="PANTHER" id="PTHR43098:SF3">
    <property type="entry name" value="L-ORNITHINE N(5)-MONOOXYGENASE-RELATED"/>
    <property type="match status" value="1"/>
</dbReference>
<dbReference type="KEGG" id="pbro:HOP40_09890"/>
<dbReference type="InterPro" id="IPR050775">
    <property type="entry name" value="FAD-binding_Monooxygenases"/>
</dbReference>
<dbReference type="GO" id="GO:0050661">
    <property type="term" value="F:NADP binding"/>
    <property type="evidence" value="ECO:0007669"/>
    <property type="project" value="InterPro"/>
</dbReference>
<evidence type="ECO:0000313" key="10">
    <source>
        <dbReference type="Proteomes" id="UP000505377"/>
    </source>
</evidence>
<evidence type="ECO:0000313" key="9">
    <source>
        <dbReference type="EMBL" id="QJY46075.1"/>
    </source>
</evidence>
<evidence type="ECO:0000256" key="1">
    <source>
        <dbReference type="ARBA" id="ARBA00001974"/>
    </source>
</evidence>
<name>A0A6M6JG08_9PSEU</name>
<proteinExistence type="inferred from homology"/>
<evidence type="ECO:0000256" key="7">
    <source>
        <dbReference type="ARBA" id="ARBA00023033"/>
    </source>
</evidence>
<dbReference type="Pfam" id="PF07859">
    <property type="entry name" value="Abhydrolase_3"/>
    <property type="match status" value="1"/>
</dbReference>
<keyword evidence="6" id="KW-0560">Oxidoreductase</keyword>
<dbReference type="Pfam" id="PF00743">
    <property type="entry name" value="FMO-like"/>
    <property type="match status" value="1"/>
</dbReference>
<evidence type="ECO:0000256" key="6">
    <source>
        <dbReference type="ARBA" id="ARBA00023002"/>
    </source>
</evidence>
<dbReference type="InterPro" id="IPR036188">
    <property type="entry name" value="FAD/NAD-bd_sf"/>
</dbReference>
<dbReference type="RefSeq" id="WP_172156929.1">
    <property type="nucleotide sequence ID" value="NZ_CP053564.1"/>
</dbReference>
<feature type="domain" description="Alpha/beta hydrolase fold-3" evidence="8">
    <location>
        <begin position="629"/>
        <end position="834"/>
    </location>
</feature>
<reference evidence="9 10" key="1">
    <citation type="submission" date="2020-05" db="EMBL/GenBank/DDBJ databases">
        <authorList>
            <person name="Mo P."/>
        </authorList>
    </citation>
    <scope>NUCLEOTIDE SEQUENCE [LARGE SCALE GENOMIC DNA]</scope>
    <source>
        <strain evidence="9 10">Gen01</strain>
    </source>
</reference>
<dbReference type="GO" id="GO:0050660">
    <property type="term" value="F:flavin adenine dinucleotide binding"/>
    <property type="evidence" value="ECO:0007669"/>
    <property type="project" value="InterPro"/>
</dbReference>
<dbReference type="InterPro" id="IPR029058">
    <property type="entry name" value="AB_hydrolase_fold"/>
</dbReference>
<dbReference type="PANTHER" id="PTHR43098">
    <property type="entry name" value="L-ORNITHINE N(5)-MONOOXYGENASE-RELATED"/>
    <property type="match status" value="1"/>
</dbReference>
<dbReference type="GO" id="GO:0004499">
    <property type="term" value="F:N,N-dimethylaniline monooxygenase activity"/>
    <property type="evidence" value="ECO:0007669"/>
    <property type="project" value="InterPro"/>
</dbReference>
<keyword evidence="9" id="KW-0378">Hydrolase</keyword>
<evidence type="ECO:0000256" key="3">
    <source>
        <dbReference type="ARBA" id="ARBA00022630"/>
    </source>
</evidence>
<dbReference type="Proteomes" id="UP000505377">
    <property type="component" value="Chromosome"/>
</dbReference>
<dbReference type="Gene3D" id="3.50.50.60">
    <property type="entry name" value="FAD/NAD(P)-binding domain"/>
    <property type="match status" value="2"/>
</dbReference>
<evidence type="ECO:0000256" key="5">
    <source>
        <dbReference type="ARBA" id="ARBA00022857"/>
    </source>
</evidence>